<name>A0A3L6E991_MAIZE</name>
<feature type="non-terminal residue" evidence="1">
    <location>
        <position position="1"/>
    </location>
</feature>
<dbReference type="EMBL" id="NCVQ01000007">
    <property type="protein sequence ID" value="PWZ16471.1"/>
    <property type="molecule type" value="Genomic_DNA"/>
</dbReference>
<gene>
    <name evidence="1" type="ORF">Zm00014a_024398</name>
</gene>
<reference evidence="1 2" key="1">
    <citation type="journal article" date="2018" name="Nat. Genet.">
        <title>Extensive intraspecific gene order and gene structural variations between Mo17 and other maize genomes.</title>
        <authorList>
            <person name="Sun S."/>
            <person name="Zhou Y."/>
            <person name="Chen J."/>
            <person name="Shi J."/>
            <person name="Zhao H."/>
            <person name="Zhao H."/>
            <person name="Song W."/>
            <person name="Zhang M."/>
            <person name="Cui Y."/>
            <person name="Dong X."/>
            <person name="Liu H."/>
            <person name="Ma X."/>
            <person name="Jiao Y."/>
            <person name="Wang B."/>
            <person name="Wei X."/>
            <person name="Stein J.C."/>
            <person name="Glaubitz J.C."/>
            <person name="Lu F."/>
            <person name="Yu G."/>
            <person name="Liang C."/>
            <person name="Fengler K."/>
            <person name="Li B."/>
            <person name="Rafalski A."/>
            <person name="Schnable P.S."/>
            <person name="Ware D.H."/>
            <person name="Buckler E.S."/>
            <person name="Lai J."/>
        </authorList>
    </citation>
    <scope>NUCLEOTIDE SEQUENCE [LARGE SCALE GENOMIC DNA]</scope>
    <source>
        <strain evidence="2">cv. Missouri 17</strain>
        <tissue evidence="1">Seedling</tissue>
    </source>
</reference>
<evidence type="ECO:0000313" key="2">
    <source>
        <dbReference type="Proteomes" id="UP000251960"/>
    </source>
</evidence>
<dbReference type="AlphaFoldDB" id="A0A3L6E991"/>
<dbReference type="Proteomes" id="UP000251960">
    <property type="component" value="Chromosome 6"/>
</dbReference>
<organism evidence="1 2">
    <name type="scientific">Zea mays</name>
    <name type="common">Maize</name>
    <dbReference type="NCBI Taxonomy" id="4577"/>
    <lineage>
        <taxon>Eukaryota</taxon>
        <taxon>Viridiplantae</taxon>
        <taxon>Streptophyta</taxon>
        <taxon>Embryophyta</taxon>
        <taxon>Tracheophyta</taxon>
        <taxon>Spermatophyta</taxon>
        <taxon>Magnoliopsida</taxon>
        <taxon>Liliopsida</taxon>
        <taxon>Poales</taxon>
        <taxon>Poaceae</taxon>
        <taxon>PACMAD clade</taxon>
        <taxon>Panicoideae</taxon>
        <taxon>Andropogonodae</taxon>
        <taxon>Andropogoneae</taxon>
        <taxon>Tripsacinae</taxon>
        <taxon>Zea</taxon>
    </lineage>
</organism>
<proteinExistence type="predicted"/>
<evidence type="ECO:0000313" key="1">
    <source>
        <dbReference type="EMBL" id="PWZ16471.1"/>
    </source>
</evidence>
<protein>
    <submittedName>
        <fullName evidence="1">Uncharacterized protein</fullName>
    </submittedName>
</protein>
<comment type="caution">
    <text evidence="1">The sequence shown here is derived from an EMBL/GenBank/DDBJ whole genome shotgun (WGS) entry which is preliminary data.</text>
</comment>
<sequence length="33" mass="3597">FHLALVWGSRRIGRGLKGLISSEDLSPQSCSIL</sequence>
<accession>A0A3L6E991</accession>